<organism evidence="2 3">
    <name type="scientific">Cuscuta campestris</name>
    <dbReference type="NCBI Taxonomy" id="132261"/>
    <lineage>
        <taxon>Eukaryota</taxon>
        <taxon>Viridiplantae</taxon>
        <taxon>Streptophyta</taxon>
        <taxon>Embryophyta</taxon>
        <taxon>Tracheophyta</taxon>
        <taxon>Spermatophyta</taxon>
        <taxon>Magnoliopsida</taxon>
        <taxon>eudicotyledons</taxon>
        <taxon>Gunneridae</taxon>
        <taxon>Pentapetalae</taxon>
        <taxon>asterids</taxon>
        <taxon>lamiids</taxon>
        <taxon>Solanales</taxon>
        <taxon>Convolvulaceae</taxon>
        <taxon>Cuscuteae</taxon>
        <taxon>Cuscuta</taxon>
        <taxon>Cuscuta subgen. Grammica</taxon>
        <taxon>Cuscuta sect. Cleistogrammica</taxon>
    </lineage>
</organism>
<accession>A0A484MQB7</accession>
<proteinExistence type="predicted"/>
<feature type="compositionally biased region" description="Basic and acidic residues" evidence="1">
    <location>
        <begin position="208"/>
        <end position="217"/>
    </location>
</feature>
<gene>
    <name evidence="2" type="ORF">CCAM_LOCUS32897</name>
</gene>
<sequence length="236" mass="26669">MPLFSCPGIVYNHEFKTKRRTLTGNGDMIEETVLPLRCVHMLELCVKRNIHISEGLFYPSLNNHVKKIRVFIEARILLINLPKFITTLMNYGAVLLRVVAAATPPPLIPKFMGLEPVTTAELALKIGNLLTPLPPPMCCRRRLRVHWFPRPASGTSADFRHSLDALRAVSSSRFHCNEQGLSPDHLLCVMMAQCKVDQTDEEEEGEADEKKDEEKAKNERKKKLGGIRTMPFILGN</sequence>
<name>A0A484MQB7_9ASTE</name>
<dbReference type="Proteomes" id="UP000595140">
    <property type="component" value="Unassembled WGS sequence"/>
</dbReference>
<keyword evidence="3" id="KW-1185">Reference proteome</keyword>
<evidence type="ECO:0000313" key="3">
    <source>
        <dbReference type="Proteomes" id="UP000595140"/>
    </source>
</evidence>
<evidence type="ECO:0000313" key="2">
    <source>
        <dbReference type="EMBL" id="VFQ91121.1"/>
    </source>
</evidence>
<protein>
    <submittedName>
        <fullName evidence="2">Uncharacterized protein</fullName>
    </submittedName>
</protein>
<feature type="region of interest" description="Disordered" evidence="1">
    <location>
        <begin position="199"/>
        <end position="223"/>
    </location>
</feature>
<dbReference type="AlphaFoldDB" id="A0A484MQB7"/>
<evidence type="ECO:0000256" key="1">
    <source>
        <dbReference type="SAM" id="MobiDB-lite"/>
    </source>
</evidence>
<dbReference type="EMBL" id="OOIL02004257">
    <property type="protein sequence ID" value="VFQ91121.1"/>
    <property type="molecule type" value="Genomic_DNA"/>
</dbReference>
<reference evidence="2 3" key="1">
    <citation type="submission" date="2018-04" db="EMBL/GenBank/DDBJ databases">
        <authorList>
            <person name="Vogel A."/>
        </authorList>
    </citation>
    <scope>NUCLEOTIDE SEQUENCE [LARGE SCALE GENOMIC DNA]</scope>
</reference>